<keyword evidence="6" id="KW-0539">Nucleus</keyword>
<proteinExistence type="predicted"/>
<sequence length="639" mass="70583">MAKVRVKLDLLKSHPDSVWVGLEDEDSSLRGFTQKLEYEAIPKYCKHCKKIGHTMTICRILEKNLAKEKEEKKKKEEEETMERTVELASQDKQAGNDNSKEKNDQNEQVFNNNDNRQIASTSKALKTLVSLVQDLLGAITDARESQFGKDWIETNIGDVNENTIKWENELQNLEEIDIQENTDHSRQNVNKAHAEYIQYGFFSSSQGLKQGDPLSPSLFILTAKKSDTGSTKLNTDGSFNINNGKAGLGGALRDDNGDLIMAFSIKAHCDNHNIAEAKAAWVRYKGIRKRVRNGRIRYGAEITKPGETRGIWLGTYDTEKEAAQAYDRVAKRLKSPGAVLNFPNDDSSGKAEDELNARSDVSDGGVKNNSNDILQKNNRDNACDIAFTAEAGNISSASKAGRSALRNRKPIQNPHFQAGRSALRIREPSQNPQAAHSKASCSTLRIRETINQNPQAPRPKAGGGVLRIREPINQNPQAPRSKAGGGALRIWEPINQNPLAQAPGGALRIIQEKNQNPQAPHFPADIASSSKAGSNVLRNPEPNQNRQVADPFPAVNVGDAPSQLTDREKYYVEIMKTAGALFPNPADYRKAIVDCLRDFDNHVNANNVDNRESVLQDQPPSTTAEDVDTELRLAPLGSK</sequence>
<evidence type="ECO:0000256" key="1">
    <source>
        <dbReference type="ARBA" id="ARBA00004123"/>
    </source>
</evidence>
<feature type="compositionally biased region" description="Polar residues" evidence="7">
    <location>
        <begin position="367"/>
        <end position="376"/>
    </location>
</feature>
<dbReference type="CDD" id="cd06222">
    <property type="entry name" value="RNase_H_like"/>
    <property type="match status" value="1"/>
</dbReference>
<evidence type="ECO:0000313" key="9">
    <source>
        <dbReference type="EMBL" id="PHT90463.1"/>
    </source>
</evidence>
<name>A0A2G3A8F6_CAPAN</name>
<keyword evidence="3" id="KW-0805">Transcription regulation</keyword>
<dbReference type="PROSITE" id="PS51032">
    <property type="entry name" value="AP2_ERF"/>
    <property type="match status" value="1"/>
</dbReference>
<dbReference type="InterPro" id="IPR044730">
    <property type="entry name" value="RNase_H-like_dom_plant"/>
</dbReference>
<feature type="compositionally biased region" description="Basic and acidic residues" evidence="7">
    <location>
        <begin position="347"/>
        <end position="361"/>
    </location>
</feature>
<dbReference type="Pfam" id="PF13456">
    <property type="entry name" value="RVT_3"/>
    <property type="match status" value="1"/>
</dbReference>
<dbReference type="SMART" id="SM00380">
    <property type="entry name" value="AP2"/>
    <property type="match status" value="1"/>
</dbReference>
<organism evidence="9 10">
    <name type="scientific">Capsicum annuum</name>
    <name type="common">Capsicum pepper</name>
    <dbReference type="NCBI Taxonomy" id="4072"/>
    <lineage>
        <taxon>Eukaryota</taxon>
        <taxon>Viridiplantae</taxon>
        <taxon>Streptophyta</taxon>
        <taxon>Embryophyta</taxon>
        <taxon>Tracheophyta</taxon>
        <taxon>Spermatophyta</taxon>
        <taxon>Magnoliopsida</taxon>
        <taxon>eudicotyledons</taxon>
        <taxon>Gunneridae</taxon>
        <taxon>Pentapetalae</taxon>
        <taxon>asterids</taxon>
        <taxon>lamiids</taxon>
        <taxon>Solanales</taxon>
        <taxon>Solanaceae</taxon>
        <taxon>Solanoideae</taxon>
        <taxon>Capsiceae</taxon>
        <taxon>Capsicum</taxon>
    </lineage>
</organism>
<feature type="compositionally biased region" description="Basic and acidic residues" evidence="7">
    <location>
        <begin position="68"/>
        <end position="85"/>
    </location>
</feature>
<evidence type="ECO:0000256" key="2">
    <source>
        <dbReference type="ARBA" id="ARBA00022745"/>
    </source>
</evidence>
<accession>A0A2G3A8F6</accession>
<keyword evidence="10" id="KW-1185">Reference proteome</keyword>
<dbReference type="CDD" id="cd00018">
    <property type="entry name" value="AP2"/>
    <property type="match status" value="1"/>
</dbReference>
<evidence type="ECO:0000256" key="3">
    <source>
        <dbReference type="ARBA" id="ARBA00023015"/>
    </source>
</evidence>
<dbReference type="PANTHER" id="PTHR31677:SF231">
    <property type="entry name" value="ETHYLENE-RESPONSIVE TRANSCRIPTION FACTOR 4"/>
    <property type="match status" value="1"/>
</dbReference>
<dbReference type="InterPro" id="IPR002156">
    <property type="entry name" value="RNaseH_domain"/>
</dbReference>
<dbReference type="SUPFAM" id="SSF54171">
    <property type="entry name" value="DNA-binding domain"/>
    <property type="match status" value="1"/>
</dbReference>
<evidence type="ECO:0000256" key="7">
    <source>
        <dbReference type="SAM" id="MobiDB-lite"/>
    </source>
</evidence>
<evidence type="ECO:0000256" key="6">
    <source>
        <dbReference type="ARBA" id="ARBA00023242"/>
    </source>
</evidence>
<evidence type="ECO:0000256" key="4">
    <source>
        <dbReference type="ARBA" id="ARBA00023125"/>
    </source>
</evidence>
<dbReference type="GO" id="GO:0003677">
    <property type="term" value="F:DNA binding"/>
    <property type="evidence" value="ECO:0007669"/>
    <property type="project" value="UniProtKB-KW"/>
</dbReference>
<dbReference type="EMBL" id="AYRZ02000002">
    <property type="protein sequence ID" value="PHT90463.1"/>
    <property type="molecule type" value="Genomic_DNA"/>
</dbReference>
<dbReference type="InterPro" id="IPR001471">
    <property type="entry name" value="AP2/ERF_dom"/>
</dbReference>
<dbReference type="InterPro" id="IPR036955">
    <property type="entry name" value="AP2/ERF_dom_sf"/>
</dbReference>
<feature type="region of interest" description="Disordered" evidence="7">
    <location>
        <begin position="395"/>
        <end position="416"/>
    </location>
</feature>
<dbReference type="GO" id="GO:0005634">
    <property type="term" value="C:nucleus"/>
    <property type="evidence" value="ECO:0007669"/>
    <property type="project" value="UniProtKB-SubCell"/>
</dbReference>
<dbReference type="Gramene" id="PHT90463">
    <property type="protein sequence ID" value="PHT90463"/>
    <property type="gene ID" value="T459_05576"/>
</dbReference>
<evidence type="ECO:0000313" key="10">
    <source>
        <dbReference type="Proteomes" id="UP000222542"/>
    </source>
</evidence>
<keyword evidence="2" id="KW-0936">Ethylene signaling pathway</keyword>
<dbReference type="AlphaFoldDB" id="A0A2G3A8F6"/>
<comment type="subcellular location">
    <subcellularLocation>
        <location evidence="1">Nucleus</location>
    </subcellularLocation>
</comment>
<evidence type="ECO:0000259" key="8">
    <source>
        <dbReference type="PROSITE" id="PS51032"/>
    </source>
</evidence>
<dbReference type="PANTHER" id="PTHR31677">
    <property type="entry name" value="AP2 DOMAIN CLASS TRANSCRIPTION FACTOR"/>
    <property type="match status" value="1"/>
</dbReference>
<dbReference type="GO" id="GO:0009873">
    <property type="term" value="P:ethylene-activated signaling pathway"/>
    <property type="evidence" value="ECO:0007669"/>
    <property type="project" value="UniProtKB-KW"/>
</dbReference>
<feature type="region of interest" description="Disordered" evidence="7">
    <location>
        <begin position="337"/>
        <end position="376"/>
    </location>
</feature>
<gene>
    <name evidence="9" type="ORF">T459_05576</name>
</gene>
<keyword evidence="4" id="KW-0238">DNA-binding</keyword>
<feature type="domain" description="AP2/ERF" evidence="8">
    <location>
        <begin position="283"/>
        <end position="343"/>
    </location>
</feature>
<feature type="region of interest" description="Disordered" evidence="7">
    <location>
        <begin position="68"/>
        <end position="113"/>
    </location>
</feature>
<reference evidence="9 10" key="1">
    <citation type="journal article" date="2014" name="Nat. Genet.">
        <title>Genome sequence of the hot pepper provides insights into the evolution of pungency in Capsicum species.</title>
        <authorList>
            <person name="Kim S."/>
            <person name="Park M."/>
            <person name="Yeom S.I."/>
            <person name="Kim Y.M."/>
            <person name="Lee J.M."/>
            <person name="Lee H.A."/>
            <person name="Seo E."/>
            <person name="Choi J."/>
            <person name="Cheong K."/>
            <person name="Kim K.T."/>
            <person name="Jung K."/>
            <person name="Lee G.W."/>
            <person name="Oh S.K."/>
            <person name="Bae C."/>
            <person name="Kim S.B."/>
            <person name="Lee H.Y."/>
            <person name="Kim S.Y."/>
            <person name="Kim M.S."/>
            <person name="Kang B.C."/>
            <person name="Jo Y.D."/>
            <person name="Yang H.B."/>
            <person name="Jeong H.J."/>
            <person name="Kang W.H."/>
            <person name="Kwon J.K."/>
            <person name="Shin C."/>
            <person name="Lim J.Y."/>
            <person name="Park J.H."/>
            <person name="Huh J.H."/>
            <person name="Kim J.S."/>
            <person name="Kim B.D."/>
            <person name="Cohen O."/>
            <person name="Paran I."/>
            <person name="Suh M.C."/>
            <person name="Lee S.B."/>
            <person name="Kim Y.K."/>
            <person name="Shin Y."/>
            <person name="Noh S.J."/>
            <person name="Park J."/>
            <person name="Seo Y.S."/>
            <person name="Kwon S.Y."/>
            <person name="Kim H.A."/>
            <person name="Park J.M."/>
            <person name="Kim H.J."/>
            <person name="Choi S.B."/>
            <person name="Bosland P.W."/>
            <person name="Reeves G."/>
            <person name="Jo S.H."/>
            <person name="Lee B.W."/>
            <person name="Cho H.T."/>
            <person name="Choi H.S."/>
            <person name="Lee M.S."/>
            <person name="Yu Y."/>
            <person name="Do Choi Y."/>
            <person name="Park B.S."/>
            <person name="van Deynze A."/>
            <person name="Ashrafi H."/>
            <person name="Hill T."/>
            <person name="Kim W.T."/>
            <person name="Pai H.S."/>
            <person name="Ahn H.K."/>
            <person name="Yeam I."/>
            <person name="Giovannoni J.J."/>
            <person name="Rose J.K."/>
            <person name="Sorensen I."/>
            <person name="Lee S.J."/>
            <person name="Kim R.W."/>
            <person name="Choi I.Y."/>
            <person name="Choi B.S."/>
            <person name="Lim J.S."/>
            <person name="Lee Y.H."/>
            <person name="Choi D."/>
        </authorList>
    </citation>
    <scope>NUCLEOTIDE SEQUENCE [LARGE SCALE GENOMIC DNA]</scope>
    <source>
        <strain evidence="10">cv. CM334</strain>
    </source>
</reference>
<reference evidence="9 10" key="2">
    <citation type="journal article" date="2017" name="Genome Biol.">
        <title>New reference genome sequences of hot pepper reveal the massive evolution of plant disease-resistance genes by retroduplication.</title>
        <authorList>
            <person name="Kim S."/>
            <person name="Park J."/>
            <person name="Yeom S.I."/>
            <person name="Kim Y.M."/>
            <person name="Seo E."/>
            <person name="Kim K.T."/>
            <person name="Kim M.S."/>
            <person name="Lee J.M."/>
            <person name="Cheong K."/>
            <person name="Shin H.S."/>
            <person name="Kim S.B."/>
            <person name="Han K."/>
            <person name="Lee J."/>
            <person name="Park M."/>
            <person name="Lee H.A."/>
            <person name="Lee H.Y."/>
            <person name="Lee Y."/>
            <person name="Oh S."/>
            <person name="Lee J.H."/>
            <person name="Choi E."/>
            <person name="Choi E."/>
            <person name="Lee S.E."/>
            <person name="Jeon J."/>
            <person name="Kim H."/>
            <person name="Choi G."/>
            <person name="Song H."/>
            <person name="Lee J."/>
            <person name="Lee S.C."/>
            <person name="Kwon J.K."/>
            <person name="Lee H.Y."/>
            <person name="Koo N."/>
            <person name="Hong Y."/>
            <person name="Kim R.W."/>
            <person name="Kang W.H."/>
            <person name="Huh J.H."/>
            <person name="Kang B.C."/>
            <person name="Yang T.J."/>
            <person name="Lee Y.H."/>
            <person name="Bennetzen J.L."/>
            <person name="Choi D."/>
        </authorList>
    </citation>
    <scope>NUCLEOTIDE SEQUENCE [LARGE SCALE GENOMIC DNA]</scope>
    <source>
        <strain evidence="10">cv. CM334</strain>
    </source>
</reference>
<keyword evidence="5" id="KW-0804">Transcription</keyword>
<dbReference type="GO" id="GO:0004523">
    <property type="term" value="F:RNA-DNA hybrid ribonuclease activity"/>
    <property type="evidence" value="ECO:0007669"/>
    <property type="project" value="InterPro"/>
</dbReference>
<feature type="compositionally biased region" description="Polar residues" evidence="7">
    <location>
        <begin position="615"/>
        <end position="624"/>
    </location>
</feature>
<dbReference type="InterPro" id="IPR016177">
    <property type="entry name" value="DNA-bd_dom_sf"/>
</dbReference>
<comment type="caution">
    <text evidence="9">The sequence shown here is derived from an EMBL/GenBank/DDBJ whole genome shotgun (WGS) entry which is preliminary data.</text>
</comment>
<protein>
    <submittedName>
        <fullName evidence="9">Ethylene-responsive transcription factor</fullName>
    </submittedName>
</protein>
<evidence type="ECO:0000256" key="5">
    <source>
        <dbReference type="ARBA" id="ARBA00023163"/>
    </source>
</evidence>
<dbReference type="GO" id="GO:0003700">
    <property type="term" value="F:DNA-binding transcription factor activity"/>
    <property type="evidence" value="ECO:0007669"/>
    <property type="project" value="InterPro"/>
</dbReference>
<feature type="region of interest" description="Disordered" evidence="7">
    <location>
        <begin position="613"/>
        <end position="639"/>
    </location>
</feature>
<dbReference type="Proteomes" id="UP000222542">
    <property type="component" value="Unassembled WGS sequence"/>
</dbReference>
<dbReference type="Gene3D" id="3.30.730.10">
    <property type="entry name" value="AP2/ERF domain"/>
    <property type="match status" value="1"/>
</dbReference>